<dbReference type="InterPro" id="IPR009839">
    <property type="entry name" value="SseB_N"/>
</dbReference>
<reference evidence="2 3" key="1">
    <citation type="submission" date="2021-03" db="EMBL/GenBank/DDBJ databases">
        <title>Antimicrobial resistance genes in bacteria isolated from Japanese honey, and their potential for conferring macrolide and lincosamide resistance in the American foulbrood pathogen Paenibacillus larvae.</title>
        <authorList>
            <person name="Okamoto M."/>
            <person name="Kumagai M."/>
            <person name="Kanamori H."/>
            <person name="Takamatsu D."/>
        </authorList>
    </citation>
    <scope>NUCLEOTIDE SEQUENCE [LARGE SCALE GENOMIC DNA]</scope>
    <source>
        <strain evidence="2 3">J21TS3</strain>
    </source>
</reference>
<name>A0ABQ4M3F0_9BACL</name>
<protein>
    <recommendedName>
        <fullName evidence="1">SseB protein N-terminal domain-containing protein</fullName>
    </recommendedName>
</protein>
<evidence type="ECO:0000259" key="1">
    <source>
        <dbReference type="Pfam" id="PF07179"/>
    </source>
</evidence>
<organism evidence="2 3">
    <name type="scientific">Paenibacillus cookii</name>
    <dbReference type="NCBI Taxonomy" id="157839"/>
    <lineage>
        <taxon>Bacteria</taxon>
        <taxon>Bacillati</taxon>
        <taxon>Bacillota</taxon>
        <taxon>Bacilli</taxon>
        <taxon>Bacillales</taxon>
        <taxon>Paenibacillaceae</taxon>
        <taxon>Paenibacillus</taxon>
    </lineage>
</organism>
<proteinExistence type="predicted"/>
<sequence length="335" mass="38388">MEGAAVPMNEERKNEVGVRFLLNGRVSLEECRELEIQELIFLIHSAKHFRQQQTLTRQDADEKIQAFSAVLKDKIKEAGALYLAYDKHTNYPYVDIDDRVWMFSQEEYAASAEDYFRQQLLMLEMKKIGREGILGAFAELHTLGLPKILLDNGQYHIEIDRDDLLPPPDWTGIPEINIPVTNPRLQHALIRFFQTLHARQGGEGNKQLLQALEGQMLDEVLQAKYLLPMQLIEKEPAPSDEQGIKTIREGTEIRFGVLGAENDTTWLPAFTDWPEFEKVYDKTVWSSNVAGFDDLLALSENMNGIVVNCAGIPLRIDENNKKVIEAYLKERNEMQ</sequence>
<dbReference type="Pfam" id="PF07179">
    <property type="entry name" value="SseB"/>
    <property type="match status" value="1"/>
</dbReference>
<feature type="domain" description="SseB protein N-terminal" evidence="1">
    <location>
        <begin position="215"/>
        <end position="311"/>
    </location>
</feature>
<dbReference type="EMBL" id="BORW01000045">
    <property type="protein sequence ID" value="GIO70070.1"/>
    <property type="molecule type" value="Genomic_DNA"/>
</dbReference>
<keyword evidence="3" id="KW-1185">Reference proteome</keyword>
<evidence type="ECO:0000313" key="2">
    <source>
        <dbReference type="EMBL" id="GIO70070.1"/>
    </source>
</evidence>
<evidence type="ECO:0000313" key="3">
    <source>
        <dbReference type="Proteomes" id="UP000680638"/>
    </source>
</evidence>
<gene>
    <name evidence="2" type="ORF">J21TS3_48910</name>
</gene>
<dbReference type="Proteomes" id="UP000680638">
    <property type="component" value="Unassembled WGS sequence"/>
</dbReference>
<accession>A0ABQ4M3F0</accession>
<comment type="caution">
    <text evidence="2">The sequence shown here is derived from an EMBL/GenBank/DDBJ whole genome shotgun (WGS) entry which is preliminary data.</text>
</comment>